<keyword evidence="2" id="KW-1185">Reference proteome</keyword>
<dbReference type="EMBL" id="CM031816">
    <property type="protein sequence ID" value="KAG6644214.1"/>
    <property type="molecule type" value="Genomic_DNA"/>
</dbReference>
<gene>
    <name evidence="1" type="ORF">CIPAW_08G040600</name>
</gene>
<dbReference type="PANTHER" id="PTHR36811:SF2">
    <property type="entry name" value="OS08G0444440 PROTEIN"/>
    <property type="match status" value="1"/>
</dbReference>
<protein>
    <submittedName>
        <fullName evidence="1">Uncharacterized protein</fullName>
    </submittedName>
</protein>
<organism evidence="1 2">
    <name type="scientific">Carya illinoinensis</name>
    <name type="common">Pecan</name>
    <dbReference type="NCBI Taxonomy" id="32201"/>
    <lineage>
        <taxon>Eukaryota</taxon>
        <taxon>Viridiplantae</taxon>
        <taxon>Streptophyta</taxon>
        <taxon>Embryophyta</taxon>
        <taxon>Tracheophyta</taxon>
        <taxon>Spermatophyta</taxon>
        <taxon>Magnoliopsida</taxon>
        <taxon>eudicotyledons</taxon>
        <taxon>Gunneridae</taxon>
        <taxon>Pentapetalae</taxon>
        <taxon>rosids</taxon>
        <taxon>fabids</taxon>
        <taxon>Fagales</taxon>
        <taxon>Juglandaceae</taxon>
        <taxon>Carya</taxon>
    </lineage>
</organism>
<dbReference type="Proteomes" id="UP000811609">
    <property type="component" value="Chromosome 8"/>
</dbReference>
<accession>A0A8T1PQU9</accession>
<dbReference type="PANTHER" id="PTHR36811">
    <property type="entry name" value="OS08G0444440 PROTEIN"/>
    <property type="match status" value="1"/>
</dbReference>
<dbReference type="AlphaFoldDB" id="A0A8T1PQU9"/>
<proteinExistence type="predicted"/>
<comment type="caution">
    <text evidence="1">The sequence shown here is derived from an EMBL/GenBank/DDBJ whole genome shotgun (WGS) entry which is preliminary data.</text>
</comment>
<reference evidence="1" key="1">
    <citation type="submission" date="2020-12" db="EMBL/GenBank/DDBJ databases">
        <title>WGS assembly of Carya illinoinensis cv. Pawnee.</title>
        <authorList>
            <person name="Platts A."/>
            <person name="Shu S."/>
            <person name="Wright S."/>
            <person name="Barry K."/>
            <person name="Edger P."/>
            <person name="Pires J.C."/>
            <person name="Schmutz J."/>
        </authorList>
    </citation>
    <scope>NUCLEOTIDE SEQUENCE</scope>
    <source>
        <tissue evidence="1">Leaf</tissue>
    </source>
</reference>
<name>A0A8T1PQU9_CARIL</name>
<sequence>MERKRELCGVQKRNPIKRSRKKLLKKLVDYLISDSYMFAPLISSPPKMFRSSPPPIREPIRETKKKKLFKNIGEYLKSDSYMYAPLLQSTSPLPTGTFRIPLHIIPLYDMPLQLYEFYWVLADNSENKARARIIRGA</sequence>
<evidence type="ECO:0000313" key="2">
    <source>
        <dbReference type="Proteomes" id="UP000811609"/>
    </source>
</evidence>
<evidence type="ECO:0000313" key="1">
    <source>
        <dbReference type="EMBL" id="KAG6644214.1"/>
    </source>
</evidence>